<dbReference type="PANTHER" id="PTHR13690:SF86">
    <property type="entry name" value="TRANSCRIPTION FACTOR VIP1"/>
    <property type="match status" value="1"/>
</dbReference>
<dbReference type="Proteomes" id="UP000824469">
    <property type="component" value="Unassembled WGS sequence"/>
</dbReference>
<organism evidence="2 3">
    <name type="scientific">Taxus chinensis</name>
    <name type="common">Chinese yew</name>
    <name type="synonym">Taxus wallichiana var. chinensis</name>
    <dbReference type="NCBI Taxonomy" id="29808"/>
    <lineage>
        <taxon>Eukaryota</taxon>
        <taxon>Viridiplantae</taxon>
        <taxon>Streptophyta</taxon>
        <taxon>Embryophyta</taxon>
        <taxon>Tracheophyta</taxon>
        <taxon>Spermatophyta</taxon>
        <taxon>Pinopsida</taxon>
        <taxon>Pinidae</taxon>
        <taxon>Conifers II</taxon>
        <taxon>Cupressales</taxon>
        <taxon>Taxaceae</taxon>
        <taxon>Taxus</taxon>
    </lineage>
</organism>
<dbReference type="EMBL" id="JAHRHJ020000007">
    <property type="protein sequence ID" value="KAH9309695.1"/>
    <property type="molecule type" value="Genomic_DNA"/>
</dbReference>
<keyword evidence="3" id="KW-1185">Reference proteome</keyword>
<evidence type="ECO:0000313" key="3">
    <source>
        <dbReference type="Proteomes" id="UP000824469"/>
    </source>
</evidence>
<dbReference type="AlphaFoldDB" id="A0AA38L6D8"/>
<keyword evidence="1" id="KW-0175">Coiled coil</keyword>
<dbReference type="PANTHER" id="PTHR13690">
    <property type="entry name" value="TRANSCRIPTION FACTOR POSF21-RELATED"/>
    <property type="match status" value="1"/>
</dbReference>
<feature type="non-terminal residue" evidence="2">
    <location>
        <position position="1"/>
    </location>
</feature>
<proteinExistence type="predicted"/>
<name>A0AA38L6D8_TAXCH</name>
<comment type="caution">
    <text evidence="2">The sequence shown here is derived from an EMBL/GenBank/DDBJ whole genome shotgun (WGS) entry which is preliminary data.</text>
</comment>
<protein>
    <submittedName>
        <fullName evidence="2">Uncharacterized protein</fullName>
    </submittedName>
</protein>
<feature type="coiled-coil region" evidence="1">
    <location>
        <begin position="19"/>
        <end position="84"/>
    </location>
</feature>
<evidence type="ECO:0000256" key="1">
    <source>
        <dbReference type="SAM" id="Coils"/>
    </source>
</evidence>
<sequence length="191" mass="21395">FWQIDNQRHDQRNGRHAIYQSLEQKVRTLQAEATRLSAQLTLCQRETSGLTAENSELKLRLQAMEQQAQLRDALNEALKDEIQRLKIATGQFLPNSANPFNGEVQQVSLDQPFFSFPRQSYHQTAQKLLQLQLSRSMVNNDQSLGRFQPCSDFVQQGSSGIMQGVGGIQGGYFVKSQGSPVAISHTNSTSV</sequence>
<evidence type="ECO:0000313" key="2">
    <source>
        <dbReference type="EMBL" id="KAH9309695.1"/>
    </source>
</evidence>
<accession>A0AA38L6D8</accession>
<dbReference type="GO" id="GO:0003700">
    <property type="term" value="F:DNA-binding transcription factor activity"/>
    <property type="evidence" value="ECO:0007669"/>
    <property type="project" value="TreeGrafter"/>
</dbReference>
<gene>
    <name evidence="2" type="ORF">KI387_037606</name>
</gene>
<reference evidence="2 3" key="1">
    <citation type="journal article" date="2021" name="Nat. Plants">
        <title>The Taxus genome provides insights into paclitaxel biosynthesis.</title>
        <authorList>
            <person name="Xiong X."/>
            <person name="Gou J."/>
            <person name="Liao Q."/>
            <person name="Li Y."/>
            <person name="Zhou Q."/>
            <person name="Bi G."/>
            <person name="Li C."/>
            <person name="Du R."/>
            <person name="Wang X."/>
            <person name="Sun T."/>
            <person name="Guo L."/>
            <person name="Liang H."/>
            <person name="Lu P."/>
            <person name="Wu Y."/>
            <person name="Zhang Z."/>
            <person name="Ro D.K."/>
            <person name="Shang Y."/>
            <person name="Huang S."/>
            <person name="Yan J."/>
        </authorList>
    </citation>
    <scope>NUCLEOTIDE SEQUENCE [LARGE SCALE GENOMIC DNA]</scope>
    <source>
        <strain evidence="2">Ta-2019</strain>
    </source>
</reference>
<dbReference type="GO" id="GO:0005634">
    <property type="term" value="C:nucleus"/>
    <property type="evidence" value="ECO:0007669"/>
    <property type="project" value="TreeGrafter"/>
</dbReference>